<evidence type="ECO:0000256" key="4">
    <source>
        <dbReference type="ARBA" id="ARBA00023163"/>
    </source>
</evidence>
<dbReference type="STRING" id="15368.A0A0Q3GJF3"/>
<dbReference type="GO" id="GO:0006355">
    <property type="term" value="P:regulation of DNA-templated transcription"/>
    <property type="evidence" value="ECO:0000318"/>
    <property type="project" value="GO_Central"/>
</dbReference>
<dbReference type="EnsemblPlants" id="KQK10533">
    <property type="protein sequence ID" value="KQK10533"/>
    <property type="gene ID" value="BRADI_2g54720v3"/>
</dbReference>
<dbReference type="GO" id="GO:0000976">
    <property type="term" value="F:transcription cis-regulatory region binding"/>
    <property type="evidence" value="ECO:0000318"/>
    <property type="project" value="GO_Central"/>
</dbReference>
<evidence type="ECO:0000256" key="1">
    <source>
        <dbReference type="ARBA" id="ARBA00004123"/>
    </source>
</evidence>
<dbReference type="PANTHER" id="PTHR31221:SF38">
    <property type="entry name" value="WRKY DOMAIN-CONTAINING PROTEIN"/>
    <property type="match status" value="1"/>
</dbReference>
<reference evidence="8 9" key="1">
    <citation type="journal article" date="2010" name="Nature">
        <title>Genome sequencing and analysis of the model grass Brachypodium distachyon.</title>
        <authorList>
            <consortium name="International Brachypodium Initiative"/>
        </authorList>
    </citation>
    <scope>NUCLEOTIDE SEQUENCE [LARGE SCALE GENOMIC DNA]</scope>
    <source>
        <strain evidence="8 9">Bd21</strain>
    </source>
</reference>
<dbReference type="PANTHER" id="PTHR31221">
    <property type="entry name" value="WRKY TRANSCRIPTION FACTOR PROTEIN 1-RELATED"/>
    <property type="match status" value="1"/>
</dbReference>
<dbReference type="InterPro" id="IPR044810">
    <property type="entry name" value="WRKY_plant"/>
</dbReference>
<dbReference type="RefSeq" id="XP_014753904.1">
    <property type="nucleotide sequence ID" value="XM_014898418.2"/>
</dbReference>
<keyword evidence="2" id="KW-0805">Transcription regulation</keyword>
<dbReference type="SMART" id="SM00774">
    <property type="entry name" value="WRKY"/>
    <property type="match status" value="1"/>
</dbReference>
<dbReference type="Proteomes" id="UP000008810">
    <property type="component" value="Chromosome 2"/>
</dbReference>
<comment type="subcellular location">
    <subcellularLocation>
        <location evidence="1">Nucleus</location>
    </subcellularLocation>
</comment>
<evidence type="ECO:0000313" key="10">
    <source>
        <dbReference type="Proteomes" id="UP000008810"/>
    </source>
</evidence>
<dbReference type="InterPro" id="IPR003657">
    <property type="entry name" value="WRKY_dom"/>
</dbReference>
<evidence type="ECO:0000313" key="9">
    <source>
        <dbReference type="EnsemblPlants" id="KQK10533"/>
    </source>
</evidence>
<sequence>MGDVLQAEAVAPAADEAGIWPGELDEQLISDLLSDDSLLAPVVDPADDSEQHYCPRDNTGSGAATAAVPPAEAGRSLCSVYSGPTITDIQKALSSRPHPPRYGRRYSSLYFRRYGAASAAPESRRTATVRSCGGKMPTDGYKWRKYGQKSIKNNPHPRSYYKCTSSRCSAKKHVEKSTHDPEMFTVTYEGLHLHGPQPLSRHLQPPPGPTTTDVAVVNKKARLSPNSDDNHGDDDSGAGIGCGARWPSKETCGVDDDDDVGGGGSSKLQGRQKGRAHDAVIAVDSSDGRWSAASSVPHADDAAAAVFSSDPPPAANWYCLDLPWSPEGHFPWTI</sequence>
<dbReference type="SUPFAM" id="SSF118290">
    <property type="entry name" value="WRKY DNA-binding domain"/>
    <property type="match status" value="1"/>
</dbReference>
<accession>A0A0Q3GJF3</accession>
<dbReference type="GeneID" id="100824067"/>
<keyword evidence="3" id="KW-0238">DNA-binding</keyword>
<dbReference type="EMBL" id="CM000881">
    <property type="protein sequence ID" value="KQK10533.1"/>
    <property type="molecule type" value="Genomic_DNA"/>
</dbReference>
<reference evidence="8" key="2">
    <citation type="submission" date="2017-06" db="EMBL/GenBank/DDBJ databases">
        <title>WGS assembly of Brachypodium distachyon.</title>
        <authorList>
            <consortium name="The International Brachypodium Initiative"/>
            <person name="Lucas S."/>
            <person name="Harmon-Smith M."/>
            <person name="Lail K."/>
            <person name="Tice H."/>
            <person name="Grimwood J."/>
            <person name="Bruce D."/>
            <person name="Barry K."/>
            <person name="Shu S."/>
            <person name="Lindquist E."/>
            <person name="Wang M."/>
            <person name="Pitluck S."/>
            <person name="Vogel J.P."/>
            <person name="Garvin D.F."/>
            <person name="Mockler T.C."/>
            <person name="Schmutz J."/>
            <person name="Rokhsar D."/>
            <person name="Bevan M.W."/>
        </authorList>
    </citation>
    <scope>NUCLEOTIDE SEQUENCE</scope>
    <source>
        <strain evidence="8">Bd21</strain>
    </source>
</reference>
<dbReference type="GO" id="GO:0005634">
    <property type="term" value="C:nucleus"/>
    <property type="evidence" value="ECO:0000318"/>
    <property type="project" value="GO_Central"/>
</dbReference>
<dbReference type="PROSITE" id="PS50811">
    <property type="entry name" value="WRKY"/>
    <property type="match status" value="1"/>
</dbReference>
<protein>
    <recommendedName>
        <fullName evidence="7">WRKY domain-containing protein</fullName>
    </recommendedName>
</protein>
<keyword evidence="4" id="KW-0804">Transcription</keyword>
<dbReference type="OrthoDB" id="652816at2759"/>
<dbReference type="Pfam" id="PF03106">
    <property type="entry name" value="WRKY"/>
    <property type="match status" value="1"/>
</dbReference>
<evidence type="ECO:0000259" key="7">
    <source>
        <dbReference type="PROSITE" id="PS50811"/>
    </source>
</evidence>
<dbReference type="Gene3D" id="2.20.25.80">
    <property type="entry name" value="WRKY domain"/>
    <property type="match status" value="1"/>
</dbReference>
<organism evidence="8">
    <name type="scientific">Brachypodium distachyon</name>
    <name type="common">Purple false brome</name>
    <name type="synonym">Trachynia distachya</name>
    <dbReference type="NCBI Taxonomy" id="15368"/>
    <lineage>
        <taxon>Eukaryota</taxon>
        <taxon>Viridiplantae</taxon>
        <taxon>Streptophyta</taxon>
        <taxon>Embryophyta</taxon>
        <taxon>Tracheophyta</taxon>
        <taxon>Spermatophyta</taxon>
        <taxon>Magnoliopsida</taxon>
        <taxon>Liliopsida</taxon>
        <taxon>Poales</taxon>
        <taxon>Poaceae</taxon>
        <taxon>BOP clade</taxon>
        <taxon>Pooideae</taxon>
        <taxon>Stipodae</taxon>
        <taxon>Brachypodieae</taxon>
        <taxon>Brachypodium</taxon>
    </lineage>
</organism>
<evidence type="ECO:0000256" key="6">
    <source>
        <dbReference type="SAM" id="MobiDB-lite"/>
    </source>
</evidence>
<feature type="region of interest" description="Disordered" evidence="6">
    <location>
        <begin position="222"/>
        <end position="277"/>
    </location>
</feature>
<dbReference type="AlphaFoldDB" id="A0A0Q3GJF3"/>
<evidence type="ECO:0000256" key="3">
    <source>
        <dbReference type="ARBA" id="ARBA00023125"/>
    </source>
</evidence>
<proteinExistence type="predicted"/>
<dbReference type="GO" id="GO:0003700">
    <property type="term" value="F:DNA-binding transcription factor activity"/>
    <property type="evidence" value="ECO:0000318"/>
    <property type="project" value="GO_Central"/>
</dbReference>
<evidence type="ECO:0000256" key="5">
    <source>
        <dbReference type="ARBA" id="ARBA00023242"/>
    </source>
</evidence>
<dbReference type="Gramene" id="KQK10533">
    <property type="protein sequence ID" value="KQK10533"/>
    <property type="gene ID" value="BRADI_2g54720v3"/>
</dbReference>
<reference evidence="9" key="3">
    <citation type="submission" date="2018-08" db="UniProtKB">
        <authorList>
            <consortium name="EnsemblPlants"/>
        </authorList>
    </citation>
    <scope>IDENTIFICATION</scope>
    <source>
        <strain evidence="9">cv. Bd21</strain>
    </source>
</reference>
<feature type="domain" description="WRKY" evidence="7">
    <location>
        <begin position="132"/>
        <end position="197"/>
    </location>
</feature>
<name>A0A0Q3GJF3_BRADI</name>
<keyword evidence="5" id="KW-0539">Nucleus</keyword>
<dbReference type="ExpressionAtlas" id="A0A0Q3GJF3">
    <property type="expression patterns" value="baseline and differential"/>
</dbReference>
<evidence type="ECO:0000256" key="2">
    <source>
        <dbReference type="ARBA" id="ARBA00023015"/>
    </source>
</evidence>
<evidence type="ECO:0000313" key="8">
    <source>
        <dbReference type="EMBL" id="KQK10533.1"/>
    </source>
</evidence>
<dbReference type="InterPro" id="IPR036576">
    <property type="entry name" value="WRKY_dom_sf"/>
</dbReference>
<gene>
    <name evidence="9" type="primary">LOC100824067</name>
    <name evidence="8" type="ORF">BRADI_2g54720v3</name>
</gene>
<keyword evidence="10" id="KW-1185">Reference proteome</keyword>